<dbReference type="SUPFAM" id="SSF53335">
    <property type="entry name" value="S-adenosyl-L-methionine-dependent methyltransferases"/>
    <property type="match status" value="1"/>
</dbReference>
<keyword evidence="2" id="KW-1185">Reference proteome</keyword>
<dbReference type="GO" id="GO:0160105">
    <property type="term" value="F:tRNA (adenine(22)-N1)-methyltransferase activity"/>
    <property type="evidence" value="ECO:0007669"/>
    <property type="project" value="InterPro"/>
</dbReference>
<comment type="caution">
    <text evidence="1">The sequence shown here is derived from an EMBL/GenBank/DDBJ whole genome shotgun (WGS) entry which is preliminary data.</text>
</comment>
<dbReference type="InterPro" id="IPR006901">
    <property type="entry name" value="TrmK"/>
</dbReference>
<dbReference type="GO" id="GO:0032259">
    <property type="term" value="P:methylation"/>
    <property type="evidence" value="ECO:0007669"/>
    <property type="project" value="UniProtKB-KW"/>
</dbReference>
<dbReference type="Proteomes" id="UP000294650">
    <property type="component" value="Unassembled WGS sequence"/>
</dbReference>
<dbReference type="Gene3D" id="3.40.50.150">
    <property type="entry name" value="Vaccinia Virus protein VP39"/>
    <property type="match status" value="1"/>
</dbReference>
<organism evidence="1 2">
    <name type="scientific">Melghiribacillus thermohalophilus</name>
    <dbReference type="NCBI Taxonomy" id="1324956"/>
    <lineage>
        <taxon>Bacteria</taxon>
        <taxon>Bacillati</taxon>
        <taxon>Bacillota</taxon>
        <taxon>Bacilli</taxon>
        <taxon>Bacillales</taxon>
        <taxon>Bacillaceae</taxon>
        <taxon>Melghiribacillus</taxon>
    </lineage>
</organism>
<dbReference type="Gene3D" id="1.10.287.1890">
    <property type="match status" value="1"/>
</dbReference>
<dbReference type="PIRSF" id="PIRSF018637">
    <property type="entry name" value="TrmK"/>
    <property type="match status" value="1"/>
</dbReference>
<dbReference type="AlphaFoldDB" id="A0A4R3NDD5"/>
<proteinExistence type="predicted"/>
<dbReference type="InterPro" id="IPR029063">
    <property type="entry name" value="SAM-dependent_MTases_sf"/>
</dbReference>
<dbReference type="Pfam" id="PF04816">
    <property type="entry name" value="TrmK"/>
    <property type="match status" value="1"/>
</dbReference>
<evidence type="ECO:0000313" key="1">
    <source>
        <dbReference type="EMBL" id="TCT27003.1"/>
    </source>
</evidence>
<keyword evidence="1" id="KW-0489">Methyltransferase</keyword>
<sequence>MIFSKGSLLFQLLVREMKTLDQLNLSQRLKQMADSIPEGSRFADIGTDHAYLPCYVCLKDPKATAIAGELNDGPYAAALQQVKDLNLTDRIDVRQGDGLSILSPGEADTVVIAGMGGKLITSILDQGQKQLTETKHLILQPNLDASVIREWLIHHQYSLKDEMIINEDGYFYEILAAEKNDRITPDSLTDRELYFGPILLKKKGEVFRAKWRSILHKKLAILEQMEQAAQPDYEKISTFRTQAEWIKEVLNHE</sequence>
<evidence type="ECO:0000313" key="2">
    <source>
        <dbReference type="Proteomes" id="UP000294650"/>
    </source>
</evidence>
<name>A0A4R3NDD5_9BACI</name>
<dbReference type="PANTHER" id="PTHR38451:SF1">
    <property type="entry name" value="TRNA (ADENINE(22)-N(1))-METHYLTRANSFERASE"/>
    <property type="match status" value="1"/>
</dbReference>
<gene>
    <name evidence="1" type="ORF">EDD68_101369</name>
</gene>
<protein>
    <submittedName>
        <fullName evidence="1">tRNA (Adenine22-N1)-methyltransferase</fullName>
    </submittedName>
</protein>
<dbReference type="PANTHER" id="PTHR38451">
    <property type="entry name" value="TRNA (ADENINE(22)-N(1))-METHYLTRANSFERASE"/>
    <property type="match status" value="1"/>
</dbReference>
<reference evidence="1 2" key="1">
    <citation type="submission" date="2019-03" db="EMBL/GenBank/DDBJ databases">
        <title>Genomic Encyclopedia of Type Strains, Phase IV (KMG-IV): sequencing the most valuable type-strain genomes for metagenomic binning, comparative biology and taxonomic classification.</title>
        <authorList>
            <person name="Goeker M."/>
        </authorList>
    </citation>
    <scope>NUCLEOTIDE SEQUENCE [LARGE SCALE GENOMIC DNA]</scope>
    <source>
        <strain evidence="1 2">DSM 25894</strain>
    </source>
</reference>
<dbReference type="EMBL" id="SMAN01000001">
    <property type="protein sequence ID" value="TCT27003.1"/>
    <property type="molecule type" value="Genomic_DNA"/>
</dbReference>
<keyword evidence="1" id="KW-0808">Transferase</keyword>
<accession>A0A4R3NDD5</accession>